<keyword evidence="2" id="KW-1185">Reference proteome</keyword>
<dbReference type="CDD" id="cd03443">
    <property type="entry name" value="PaaI_thioesterase"/>
    <property type="match status" value="1"/>
</dbReference>
<evidence type="ECO:0000313" key="1">
    <source>
        <dbReference type="EMBL" id="KGD61022.1"/>
    </source>
</evidence>
<organism evidence="1 2">
    <name type="scientific">Alcanivorax jadensis T9</name>
    <dbReference type="NCBI Taxonomy" id="1177181"/>
    <lineage>
        <taxon>Bacteria</taxon>
        <taxon>Pseudomonadati</taxon>
        <taxon>Pseudomonadota</taxon>
        <taxon>Gammaproteobacteria</taxon>
        <taxon>Oceanospirillales</taxon>
        <taxon>Alcanivoracaceae</taxon>
        <taxon>Alcanivorax</taxon>
    </lineage>
</organism>
<reference evidence="1 2" key="1">
    <citation type="submission" date="2012-09" db="EMBL/GenBank/DDBJ databases">
        <title>Genome Sequence of alkane-degrading Bacterium Alcanivorax jadensis T9.</title>
        <authorList>
            <person name="Lai Q."/>
            <person name="Shao Z."/>
        </authorList>
    </citation>
    <scope>NUCLEOTIDE SEQUENCE [LARGE SCALE GENOMIC DNA]</scope>
    <source>
        <strain evidence="1 2">T9</strain>
    </source>
</reference>
<dbReference type="EMBL" id="ARXU01000006">
    <property type="protein sequence ID" value="KGD61022.1"/>
    <property type="molecule type" value="Genomic_DNA"/>
</dbReference>
<dbReference type="Pfam" id="PF14539">
    <property type="entry name" value="DUF4442"/>
    <property type="match status" value="1"/>
</dbReference>
<gene>
    <name evidence="1" type="ORF">T9A_01882</name>
</gene>
<dbReference type="InterPro" id="IPR029069">
    <property type="entry name" value="HotDog_dom_sf"/>
</dbReference>
<comment type="caution">
    <text evidence="1">The sequence shown here is derived from an EMBL/GenBank/DDBJ whole genome shotgun (WGS) entry which is preliminary data.</text>
</comment>
<protein>
    <recommendedName>
        <fullName evidence="3">DUF4442 domain-containing protein</fullName>
    </recommendedName>
</protein>
<name>A0ABR4WDK9_9GAMM</name>
<evidence type="ECO:0008006" key="3">
    <source>
        <dbReference type="Google" id="ProtNLM"/>
    </source>
</evidence>
<dbReference type="InterPro" id="IPR027961">
    <property type="entry name" value="DUF4442"/>
</dbReference>
<dbReference type="Proteomes" id="UP000029443">
    <property type="component" value="Unassembled WGS sequence"/>
</dbReference>
<accession>A0ABR4WDK9</accession>
<dbReference type="SUPFAM" id="SSF54637">
    <property type="entry name" value="Thioesterase/thiol ester dehydrase-isomerase"/>
    <property type="match status" value="1"/>
</dbReference>
<sequence>MSNMVSTMQRAEQWPLGKQFIQLAMRWMVPFSASIKPELEILETGHTRGRMRDRRAVRNHLSSIHAGALFTLAETTGNLALMSITPDNGRWIVTGMDIEYQKKARGVLIAETILGELDW</sequence>
<dbReference type="RefSeq" id="WP_052042740.1">
    <property type="nucleotide sequence ID" value="NZ_ARXU01000006.1"/>
</dbReference>
<evidence type="ECO:0000313" key="2">
    <source>
        <dbReference type="Proteomes" id="UP000029443"/>
    </source>
</evidence>
<dbReference type="Gene3D" id="3.10.129.10">
    <property type="entry name" value="Hotdog Thioesterase"/>
    <property type="match status" value="1"/>
</dbReference>
<proteinExistence type="predicted"/>